<comment type="caution">
    <text evidence="2">The sequence shown here is derived from an EMBL/GenBank/DDBJ whole genome shotgun (WGS) entry which is preliminary data.</text>
</comment>
<keyword evidence="1" id="KW-0472">Membrane</keyword>
<accession>A0AAV1IHH3</accession>
<keyword evidence="1" id="KW-0812">Transmembrane</keyword>
<evidence type="ECO:0000313" key="2">
    <source>
        <dbReference type="EMBL" id="CAK0786127.1"/>
    </source>
</evidence>
<proteinExistence type="predicted"/>
<dbReference type="EMBL" id="CAUYUE010000014">
    <property type="protein sequence ID" value="CAK0786127.1"/>
    <property type="molecule type" value="Genomic_DNA"/>
</dbReference>
<gene>
    <name evidence="2" type="ORF">CVIRNUC_009340</name>
</gene>
<feature type="transmembrane region" description="Helical" evidence="1">
    <location>
        <begin position="89"/>
        <end position="115"/>
    </location>
</feature>
<sequence>MHSTPTECSVPDKQQGSCTLGSQPSLDAAPHQSFCSSAAPNGSSCAISGDLRAKHKRLSRHNKGSEVQAPVVAASESPVLVDLEWAHQIGYYVVLTLGVLTAALLFAYACAYHWYVVHDNPLALREIPLPGLAWAKQPLQPAGAHAQGDELASWEELALQHGSEAVIILSDSNHRQPILTAHSEQGHLHGNAVAHSSAPPEAASAGAAVNLAPAAVPRAGFLGRMAQQHHGKHAGSQEARERPP</sequence>
<reference evidence="2 3" key="1">
    <citation type="submission" date="2023-10" db="EMBL/GenBank/DDBJ databases">
        <authorList>
            <person name="Maclean D."/>
            <person name="Macfadyen A."/>
        </authorList>
    </citation>
    <scope>NUCLEOTIDE SEQUENCE [LARGE SCALE GENOMIC DNA]</scope>
</reference>
<dbReference type="AlphaFoldDB" id="A0AAV1IHH3"/>
<dbReference type="Proteomes" id="UP001314263">
    <property type="component" value="Unassembled WGS sequence"/>
</dbReference>
<keyword evidence="1" id="KW-1133">Transmembrane helix</keyword>
<evidence type="ECO:0000256" key="1">
    <source>
        <dbReference type="SAM" id="Phobius"/>
    </source>
</evidence>
<keyword evidence="3" id="KW-1185">Reference proteome</keyword>
<organism evidence="2 3">
    <name type="scientific">Coccomyxa viridis</name>
    <dbReference type="NCBI Taxonomy" id="1274662"/>
    <lineage>
        <taxon>Eukaryota</taxon>
        <taxon>Viridiplantae</taxon>
        <taxon>Chlorophyta</taxon>
        <taxon>core chlorophytes</taxon>
        <taxon>Trebouxiophyceae</taxon>
        <taxon>Trebouxiophyceae incertae sedis</taxon>
        <taxon>Coccomyxaceae</taxon>
        <taxon>Coccomyxa</taxon>
    </lineage>
</organism>
<protein>
    <submittedName>
        <fullName evidence="2">Uncharacterized protein</fullName>
    </submittedName>
</protein>
<evidence type="ECO:0000313" key="3">
    <source>
        <dbReference type="Proteomes" id="UP001314263"/>
    </source>
</evidence>
<name>A0AAV1IHH3_9CHLO</name>